<organism evidence="1 2">
    <name type="scientific">Butyricimonas hominis</name>
    <dbReference type="NCBI Taxonomy" id="2763032"/>
    <lineage>
        <taxon>Bacteria</taxon>
        <taxon>Pseudomonadati</taxon>
        <taxon>Bacteroidota</taxon>
        <taxon>Bacteroidia</taxon>
        <taxon>Bacteroidales</taxon>
        <taxon>Odoribacteraceae</taxon>
        <taxon>Butyricimonas</taxon>
    </lineage>
</organism>
<proteinExistence type="predicted"/>
<evidence type="ECO:0000313" key="1">
    <source>
        <dbReference type="EMBL" id="MBC5619574.1"/>
    </source>
</evidence>
<sequence length="57" mass="6643">MAKKIRKRLIGNAGRGNVLLRCLDCASIEIESEWKKDMKCLKWMFDTKTGERNLQSK</sequence>
<evidence type="ECO:0000313" key="2">
    <source>
        <dbReference type="Proteomes" id="UP000646484"/>
    </source>
</evidence>
<dbReference type="EMBL" id="JACOOH010000001">
    <property type="protein sequence ID" value="MBC5619574.1"/>
    <property type="molecule type" value="Genomic_DNA"/>
</dbReference>
<keyword evidence="2" id="KW-1185">Reference proteome</keyword>
<dbReference type="RefSeq" id="WP_186974561.1">
    <property type="nucleotide sequence ID" value="NZ_JACOOH010000001.1"/>
</dbReference>
<protein>
    <submittedName>
        <fullName evidence="1">Uncharacterized protein</fullName>
    </submittedName>
</protein>
<gene>
    <name evidence="1" type="ORF">H8S64_00520</name>
</gene>
<accession>A0ABR7CVA2</accession>
<comment type="caution">
    <text evidence="1">The sequence shown here is derived from an EMBL/GenBank/DDBJ whole genome shotgun (WGS) entry which is preliminary data.</text>
</comment>
<reference evidence="1 2" key="1">
    <citation type="submission" date="2020-08" db="EMBL/GenBank/DDBJ databases">
        <title>Genome public.</title>
        <authorList>
            <person name="Liu C."/>
            <person name="Sun Q."/>
        </authorList>
    </citation>
    <scope>NUCLEOTIDE SEQUENCE [LARGE SCALE GENOMIC DNA]</scope>
    <source>
        <strain evidence="1 2">NSJ-56</strain>
    </source>
</reference>
<name>A0ABR7CVA2_9BACT</name>
<dbReference type="Proteomes" id="UP000646484">
    <property type="component" value="Unassembled WGS sequence"/>
</dbReference>